<reference evidence="2" key="1">
    <citation type="journal article" date="2019" name="Environ. Microbiol.">
        <title>Fungal ecological strategies reflected in gene transcription - a case study of two litter decomposers.</title>
        <authorList>
            <person name="Barbi F."/>
            <person name="Kohler A."/>
            <person name="Barry K."/>
            <person name="Baskaran P."/>
            <person name="Daum C."/>
            <person name="Fauchery L."/>
            <person name="Ihrmark K."/>
            <person name="Kuo A."/>
            <person name="LaButti K."/>
            <person name="Lipzen A."/>
            <person name="Morin E."/>
            <person name="Grigoriev I.V."/>
            <person name="Henrissat B."/>
            <person name="Lindahl B."/>
            <person name="Martin F."/>
        </authorList>
    </citation>
    <scope>NUCLEOTIDE SEQUENCE</scope>
    <source>
        <strain evidence="2">JB14</strain>
    </source>
</reference>
<sequence length="68" mass="7555">MYTISQYMSYFIVSSRILVRELLLVGVSTITTLTLLYFSSDLGELDVLVCVCVIAFHWVGLGLTCSLS</sequence>
<feature type="transmembrane region" description="Helical" evidence="1">
    <location>
        <begin position="45"/>
        <end position="67"/>
    </location>
</feature>
<proteinExistence type="predicted"/>
<keyword evidence="1" id="KW-1133">Transmembrane helix</keyword>
<dbReference type="Proteomes" id="UP000799118">
    <property type="component" value="Unassembled WGS sequence"/>
</dbReference>
<organism evidence="2 3">
    <name type="scientific">Gymnopus androsaceus JB14</name>
    <dbReference type="NCBI Taxonomy" id="1447944"/>
    <lineage>
        <taxon>Eukaryota</taxon>
        <taxon>Fungi</taxon>
        <taxon>Dikarya</taxon>
        <taxon>Basidiomycota</taxon>
        <taxon>Agaricomycotina</taxon>
        <taxon>Agaricomycetes</taxon>
        <taxon>Agaricomycetidae</taxon>
        <taxon>Agaricales</taxon>
        <taxon>Marasmiineae</taxon>
        <taxon>Omphalotaceae</taxon>
        <taxon>Gymnopus</taxon>
    </lineage>
</organism>
<dbReference type="AlphaFoldDB" id="A0A6A4HKE0"/>
<name>A0A6A4HKE0_9AGAR</name>
<evidence type="ECO:0000313" key="2">
    <source>
        <dbReference type="EMBL" id="KAE9398160.1"/>
    </source>
</evidence>
<evidence type="ECO:0000256" key="1">
    <source>
        <dbReference type="SAM" id="Phobius"/>
    </source>
</evidence>
<keyword evidence="1" id="KW-0472">Membrane</keyword>
<gene>
    <name evidence="2" type="ORF">BT96DRAFT_43325</name>
</gene>
<dbReference type="EMBL" id="ML769487">
    <property type="protein sequence ID" value="KAE9398160.1"/>
    <property type="molecule type" value="Genomic_DNA"/>
</dbReference>
<keyword evidence="1" id="KW-0812">Transmembrane</keyword>
<evidence type="ECO:0000313" key="3">
    <source>
        <dbReference type="Proteomes" id="UP000799118"/>
    </source>
</evidence>
<feature type="transmembrane region" description="Helical" evidence="1">
    <location>
        <begin position="21"/>
        <end position="39"/>
    </location>
</feature>
<protein>
    <submittedName>
        <fullName evidence="2">Uncharacterized protein</fullName>
    </submittedName>
</protein>
<accession>A0A6A4HKE0</accession>
<keyword evidence="3" id="KW-1185">Reference proteome</keyword>